<dbReference type="InterPro" id="IPR040079">
    <property type="entry name" value="Glutathione_S-Trfase"/>
</dbReference>
<evidence type="ECO:0000256" key="1">
    <source>
        <dbReference type="ARBA" id="ARBA00003701"/>
    </source>
</evidence>
<dbReference type="AlphaFoldDB" id="A0A3R7SMK3"/>
<keyword evidence="4 7" id="KW-0808">Transferase</keyword>
<dbReference type="InterPro" id="IPR004046">
    <property type="entry name" value="GST_C"/>
</dbReference>
<feature type="domain" description="GST C-terminal" evidence="6">
    <location>
        <begin position="111"/>
        <end position="228"/>
    </location>
</feature>
<dbReference type="InterPro" id="IPR036282">
    <property type="entry name" value="Glutathione-S-Trfase_C_sf"/>
</dbReference>
<gene>
    <name evidence="7" type="ORF">C7M84_014596</name>
</gene>
<dbReference type="EC" id="2.5.1.18" evidence="3"/>
<dbReference type="InterPro" id="IPR010987">
    <property type="entry name" value="Glutathione-S-Trfase_C-like"/>
</dbReference>
<comment type="function">
    <text evidence="1">Conjugation of reduced glutathione to a wide number of exogenous and endogenous hydrophobic electrophiles.</text>
</comment>
<proteinExistence type="inferred from homology"/>
<evidence type="ECO:0000313" key="7">
    <source>
        <dbReference type="EMBL" id="ROT67329.1"/>
    </source>
</evidence>
<accession>A0A3R7SMK3</accession>
<reference evidence="7 8" key="2">
    <citation type="submission" date="2019-01" db="EMBL/GenBank/DDBJ databases">
        <title>The decoding of complex shrimp genome reveals the adaptation for benthos swimmer, frequently molting mechanism and breeding impact on genome.</title>
        <authorList>
            <person name="Sun Y."/>
            <person name="Gao Y."/>
            <person name="Yu Y."/>
        </authorList>
    </citation>
    <scope>NUCLEOTIDE SEQUENCE [LARGE SCALE GENOMIC DNA]</scope>
    <source>
        <tissue evidence="7">Muscle</tissue>
    </source>
</reference>
<dbReference type="PROSITE" id="PS50405">
    <property type="entry name" value="GST_CTER"/>
    <property type="match status" value="1"/>
</dbReference>
<dbReference type="GO" id="GO:0006749">
    <property type="term" value="P:glutathione metabolic process"/>
    <property type="evidence" value="ECO:0007669"/>
    <property type="project" value="TreeGrafter"/>
</dbReference>
<dbReference type="Gene3D" id="1.20.1050.130">
    <property type="match status" value="1"/>
</dbReference>
<dbReference type="PANTHER" id="PTHR11571:SF222">
    <property type="entry name" value="GLUTATHIONE TRANSFERASE"/>
    <property type="match status" value="1"/>
</dbReference>
<dbReference type="PANTHER" id="PTHR11571">
    <property type="entry name" value="GLUTATHIONE S-TRANSFERASE"/>
    <property type="match status" value="1"/>
</dbReference>
<comment type="caution">
    <text evidence="7">The sequence shown here is derived from an EMBL/GenBank/DDBJ whole genome shotgun (WGS) entry which is preliminary data.</text>
</comment>
<dbReference type="OrthoDB" id="4951845at2759"/>
<reference evidence="7 8" key="1">
    <citation type="submission" date="2018-04" db="EMBL/GenBank/DDBJ databases">
        <authorList>
            <person name="Zhang X."/>
            <person name="Yuan J."/>
            <person name="Li F."/>
            <person name="Xiang J."/>
        </authorList>
    </citation>
    <scope>NUCLEOTIDE SEQUENCE [LARGE SCALE GENOMIC DNA]</scope>
    <source>
        <tissue evidence="7">Muscle</tissue>
    </source>
</reference>
<dbReference type="FunFam" id="1.20.1050.10:FF:000003">
    <property type="entry name" value="Glutathione S-transferase 2"/>
    <property type="match status" value="1"/>
</dbReference>
<evidence type="ECO:0000256" key="5">
    <source>
        <dbReference type="ARBA" id="ARBA00047960"/>
    </source>
</evidence>
<dbReference type="Proteomes" id="UP000283509">
    <property type="component" value="Unassembled WGS sequence"/>
</dbReference>
<dbReference type="SUPFAM" id="SSF47616">
    <property type="entry name" value="GST C-terminal domain-like"/>
    <property type="match status" value="1"/>
</dbReference>
<evidence type="ECO:0000256" key="4">
    <source>
        <dbReference type="ARBA" id="ARBA00022679"/>
    </source>
</evidence>
<comment type="catalytic activity">
    <reaction evidence="5">
        <text>RX + glutathione = an S-substituted glutathione + a halide anion + H(+)</text>
        <dbReference type="Rhea" id="RHEA:16437"/>
        <dbReference type="ChEBI" id="CHEBI:15378"/>
        <dbReference type="ChEBI" id="CHEBI:16042"/>
        <dbReference type="ChEBI" id="CHEBI:17792"/>
        <dbReference type="ChEBI" id="CHEBI:57925"/>
        <dbReference type="ChEBI" id="CHEBI:90779"/>
        <dbReference type="EC" id="2.5.1.18"/>
    </reaction>
</comment>
<dbReference type="Pfam" id="PF14497">
    <property type="entry name" value="GST_C_3"/>
    <property type="match status" value="1"/>
</dbReference>
<dbReference type="SFLD" id="SFLDS00019">
    <property type="entry name" value="Glutathione_Transferase_(cytos"/>
    <property type="match status" value="1"/>
</dbReference>
<keyword evidence="8" id="KW-1185">Reference proteome</keyword>
<dbReference type="InterPro" id="IPR050213">
    <property type="entry name" value="GST_superfamily"/>
</dbReference>
<sequence length="238" mass="27371">MNPSLSSCVPPVLRPSLYPTSSSSSVSSLGPLTSPSSNPHPSVYGILLLYSILTQIPSPLSSSQFYPLLNTPPPVLPHMRALPYYIDGDVRITHANAIMRHLARTRPLRGDEKERIRVDMIENQANDFRNTFIRLCYLDFNMQKHRYLEALPQTLKQFSQFLGSNPWFAGDKITFVDFIMYELLDQHLQLSDICLKDVKNLQEFQKRFESLEPIQRYMSSPRFMRSPINNKMAKFGTQ</sequence>
<evidence type="ECO:0000313" key="8">
    <source>
        <dbReference type="Proteomes" id="UP000283509"/>
    </source>
</evidence>
<dbReference type="STRING" id="6689.A0A3R7SMK3"/>
<dbReference type="GO" id="GO:0004364">
    <property type="term" value="F:glutathione transferase activity"/>
    <property type="evidence" value="ECO:0007669"/>
    <property type="project" value="UniProtKB-EC"/>
</dbReference>
<evidence type="ECO:0000256" key="3">
    <source>
        <dbReference type="ARBA" id="ARBA00012452"/>
    </source>
</evidence>
<comment type="similarity">
    <text evidence="2">Belongs to the GST superfamily. Mu family.</text>
</comment>
<evidence type="ECO:0000256" key="2">
    <source>
        <dbReference type="ARBA" id="ARBA00005861"/>
    </source>
</evidence>
<evidence type="ECO:0000259" key="6">
    <source>
        <dbReference type="PROSITE" id="PS50405"/>
    </source>
</evidence>
<protein>
    <recommendedName>
        <fullName evidence="3">glutathione transferase</fullName>
        <ecNumber evidence="3">2.5.1.18</ecNumber>
    </recommendedName>
</protein>
<name>A0A3R7SMK3_PENVA</name>
<dbReference type="EMBL" id="QCYY01002821">
    <property type="protein sequence ID" value="ROT67329.1"/>
    <property type="molecule type" value="Genomic_DNA"/>
</dbReference>
<organism evidence="7 8">
    <name type="scientific">Penaeus vannamei</name>
    <name type="common">Whiteleg shrimp</name>
    <name type="synonym">Litopenaeus vannamei</name>
    <dbReference type="NCBI Taxonomy" id="6689"/>
    <lineage>
        <taxon>Eukaryota</taxon>
        <taxon>Metazoa</taxon>
        <taxon>Ecdysozoa</taxon>
        <taxon>Arthropoda</taxon>
        <taxon>Crustacea</taxon>
        <taxon>Multicrustacea</taxon>
        <taxon>Malacostraca</taxon>
        <taxon>Eumalacostraca</taxon>
        <taxon>Eucarida</taxon>
        <taxon>Decapoda</taxon>
        <taxon>Dendrobranchiata</taxon>
        <taxon>Penaeoidea</taxon>
        <taxon>Penaeidae</taxon>
        <taxon>Penaeus</taxon>
    </lineage>
</organism>